<feature type="domain" description="Nudix hydrolase" evidence="3">
    <location>
        <begin position="5"/>
        <end position="138"/>
    </location>
</feature>
<evidence type="ECO:0000313" key="5">
    <source>
        <dbReference type="Proteomes" id="UP001446871"/>
    </source>
</evidence>
<dbReference type="PRINTS" id="PR00502">
    <property type="entry name" value="NUDIXFAMILY"/>
</dbReference>
<proteinExistence type="inferred from homology"/>
<evidence type="ECO:0000259" key="3">
    <source>
        <dbReference type="PROSITE" id="PS51462"/>
    </source>
</evidence>
<accession>A0ABR1U864</accession>
<dbReference type="CDD" id="cd04678">
    <property type="entry name" value="NUDIX_MTH2_Nudt15"/>
    <property type="match status" value="1"/>
</dbReference>
<dbReference type="InterPro" id="IPR020084">
    <property type="entry name" value="NUDIX_hydrolase_CS"/>
</dbReference>
<keyword evidence="1 2" id="KW-0378">Hydrolase</keyword>
<dbReference type="PROSITE" id="PS00893">
    <property type="entry name" value="NUDIX_BOX"/>
    <property type="match status" value="1"/>
</dbReference>
<dbReference type="InterPro" id="IPR000086">
    <property type="entry name" value="NUDIX_hydrolase_dom"/>
</dbReference>
<dbReference type="SUPFAM" id="SSF55811">
    <property type="entry name" value="Nudix"/>
    <property type="match status" value="1"/>
</dbReference>
<dbReference type="InterPro" id="IPR020476">
    <property type="entry name" value="Nudix_hydrolase"/>
</dbReference>
<dbReference type="PANTHER" id="PTHR16099:SF5">
    <property type="entry name" value="NUCLEOTIDE TRIPHOSPHATE DIPHOSPHATASE NUDT15"/>
    <property type="match status" value="1"/>
</dbReference>
<dbReference type="Proteomes" id="UP001446871">
    <property type="component" value="Unassembled WGS sequence"/>
</dbReference>
<organism evidence="4 5">
    <name type="scientific">Apiospora saccharicola</name>
    <dbReference type="NCBI Taxonomy" id="335842"/>
    <lineage>
        <taxon>Eukaryota</taxon>
        <taxon>Fungi</taxon>
        <taxon>Dikarya</taxon>
        <taxon>Ascomycota</taxon>
        <taxon>Pezizomycotina</taxon>
        <taxon>Sordariomycetes</taxon>
        <taxon>Xylariomycetidae</taxon>
        <taxon>Amphisphaeriales</taxon>
        <taxon>Apiosporaceae</taxon>
        <taxon>Apiospora</taxon>
    </lineage>
</organism>
<comment type="caution">
    <text evidence="4">The sequence shown here is derived from an EMBL/GenBank/DDBJ whole genome shotgun (WGS) entry which is preliminary data.</text>
</comment>
<dbReference type="InterPro" id="IPR015797">
    <property type="entry name" value="NUDIX_hydrolase-like_dom_sf"/>
</dbReference>
<dbReference type="Pfam" id="PF00293">
    <property type="entry name" value="NUDIX"/>
    <property type="match status" value="1"/>
</dbReference>
<evidence type="ECO:0000313" key="4">
    <source>
        <dbReference type="EMBL" id="KAK8054351.1"/>
    </source>
</evidence>
<dbReference type="PROSITE" id="PS51462">
    <property type="entry name" value="NUDIX"/>
    <property type="match status" value="1"/>
</dbReference>
<dbReference type="PANTHER" id="PTHR16099">
    <property type="entry name" value="8-OXO-DGTP DIPHOSPHATES NUDT15"/>
    <property type="match status" value="1"/>
</dbReference>
<dbReference type="Gene3D" id="3.90.79.10">
    <property type="entry name" value="Nucleoside Triphosphate Pyrophosphohydrolase"/>
    <property type="match status" value="1"/>
</dbReference>
<name>A0ABR1U864_9PEZI</name>
<gene>
    <name evidence="4" type="ORF">PG996_013652</name>
</gene>
<comment type="similarity">
    <text evidence="2">Belongs to the Nudix hydrolase family.</text>
</comment>
<protein>
    <recommendedName>
        <fullName evidence="3">Nudix hydrolase domain-containing protein</fullName>
    </recommendedName>
</protein>
<evidence type="ECO:0000256" key="1">
    <source>
        <dbReference type="ARBA" id="ARBA00022801"/>
    </source>
</evidence>
<reference evidence="4 5" key="1">
    <citation type="submission" date="2023-01" db="EMBL/GenBank/DDBJ databases">
        <title>Analysis of 21 Apiospora genomes using comparative genomics revels a genus with tremendous synthesis potential of carbohydrate active enzymes and secondary metabolites.</title>
        <authorList>
            <person name="Sorensen T."/>
        </authorList>
    </citation>
    <scope>NUCLEOTIDE SEQUENCE [LARGE SCALE GENOMIC DNA]</scope>
    <source>
        <strain evidence="4 5">CBS 83171</strain>
    </source>
</reference>
<sequence>MACNGTHPRVGIFAIIIDFRGHILMGRRLSVLGRGHWGFPGGHLEQGEDFAACVERETREETGLRVRAGKVVGLTNDKFPELDKHYVTVFIKCERIDPSELPLRLERDKCEGWFWKSWPEIQAMANRESGAQELFLPVENLVRETPRLLEALQSEE</sequence>
<evidence type="ECO:0000256" key="2">
    <source>
        <dbReference type="RuleBase" id="RU003476"/>
    </source>
</evidence>
<dbReference type="EMBL" id="JAQQWM010000008">
    <property type="protein sequence ID" value="KAK8054351.1"/>
    <property type="molecule type" value="Genomic_DNA"/>
</dbReference>
<keyword evidence="5" id="KW-1185">Reference proteome</keyword>